<proteinExistence type="predicted"/>
<protein>
    <submittedName>
        <fullName evidence="2">Uncharacterized protein</fullName>
    </submittedName>
</protein>
<dbReference type="PANTHER" id="PTHR46068:SF1">
    <property type="entry name" value="TRANSPOSASE IS30-LIKE HTH DOMAIN-CONTAINING PROTEIN"/>
    <property type="match status" value="1"/>
</dbReference>
<accession>A0A914E786</accession>
<name>A0A914E786_9BILA</name>
<keyword evidence="1" id="KW-1185">Reference proteome</keyword>
<organism evidence="1 2">
    <name type="scientific">Acrobeloides nanus</name>
    <dbReference type="NCBI Taxonomy" id="290746"/>
    <lineage>
        <taxon>Eukaryota</taxon>
        <taxon>Metazoa</taxon>
        <taxon>Ecdysozoa</taxon>
        <taxon>Nematoda</taxon>
        <taxon>Chromadorea</taxon>
        <taxon>Rhabditida</taxon>
        <taxon>Tylenchina</taxon>
        <taxon>Cephalobomorpha</taxon>
        <taxon>Cephaloboidea</taxon>
        <taxon>Cephalobidae</taxon>
        <taxon>Acrobeloides</taxon>
    </lineage>
</organism>
<reference evidence="2" key="1">
    <citation type="submission" date="2022-11" db="UniProtKB">
        <authorList>
            <consortium name="WormBaseParasite"/>
        </authorList>
    </citation>
    <scope>IDENTIFICATION</scope>
</reference>
<evidence type="ECO:0000313" key="2">
    <source>
        <dbReference type="WBParaSite" id="ACRNAN_scaffold6220.g31639.t1"/>
    </source>
</evidence>
<dbReference type="AlphaFoldDB" id="A0A914E786"/>
<dbReference type="GO" id="GO:0003676">
    <property type="term" value="F:nucleic acid binding"/>
    <property type="evidence" value="ECO:0007669"/>
    <property type="project" value="InterPro"/>
</dbReference>
<dbReference type="InterPro" id="IPR036397">
    <property type="entry name" value="RNaseH_sf"/>
</dbReference>
<dbReference type="WBParaSite" id="ACRNAN_scaffold6220.g31639.t1">
    <property type="protein sequence ID" value="ACRNAN_scaffold6220.g31639.t1"/>
    <property type="gene ID" value="ACRNAN_scaffold6220.g31639"/>
</dbReference>
<dbReference type="Proteomes" id="UP000887540">
    <property type="component" value="Unplaced"/>
</dbReference>
<sequence>MTEKNKQARARKSGQLLERFKDGKYRFIVFTDEKLFTVEQAFNRQNSRILAKSIEEVNKNGRQVSRDAHPLQVMIF</sequence>
<evidence type="ECO:0000313" key="1">
    <source>
        <dbReference type="Proteomes" id="UP000887540"/>
    </source>
</evidence>
<dbReference type="Gene3D" id="3.30.420.10">
    <property type="entry name" value="Ribonuclease H-like superfamily/Ribonuclease H"/>
    <property type="match status" value="1"/>
</dbReference>
<dbReference type="PANTHER" id="PTHR46068">
    <property type="entry name" value="PROTEIN CBG27172"/>
    <property type="match status" value="1"/>
</dbReference>